<evidence type="ECO:0000313" key="6">
    <source>
        <dbReference type="EMBL" id="KGQ18785.1"/>
    </source>
</evidence>
<keyword evidence="3 6" id="KW-0808">Transferase</keyword>
<proteinExistence type="inferred from homology"/>
<dbReference type="EMBL" id="JRKJ01000016">
    <property type="protein sequence ID" value="KGQ18785.1"/>
    <property type="molecule type" value="Genomic_DNA"/>
</dbReference>
<dbReference type="PATRIC" id="fig|1300345.3.peg.1994"/>
<keyword evidence="2" id="KW-0328">Glycosyltransferase</keyword>
<accession>A0A0A2WKJ0</accession>
<evidence type="ECO:0000256" key="4">
    <source>
        <dbReference type="SAM" id="MobiDB-lite"/>
    </source>
</evidence>
<name>A0A0A2WKJ0_9GAMM</name>
<dbReference type="PANTHER" id="PTHR12526:SF640">
    <property type="entry name" value="COLANIC ACID BIOSYNTHESIS GLYCOSYLTRANSFERASE WCAL-RELATED"/>
    <property type="match status" value="1"/>
</dbReference>
<evidence type="ECO:0000256" key="3">
    <source>
        <dbReference type="ARBA" id="ARBA00022679"/>
    </source>
</evidence>
<evidence type="ECO:0000256" key="2">
    <source>
        <dbReference type="ARBA" id="ARBA00022676"/>
    </source>
</evidence>
<evidence type="ECO:0000256" key="1">
    <source>
        <dbReference type="ARBA" id="ARBA00009481"/>
    </source>
</evidence>
<dbReference type="PANTHER" id="PTHR12526">
    <property type="entry name" value="GLYCOSYLTRANSFERASE"/>
    <property type="match status" value="1"/>
</dbReference>
<gene>
    <name evidence="6" type="ORF">LF41_318</name>
</gene>
<dbReference type="Pfam" id="PF13692">
    <property type="entry name" value="Glyco_trans_1_4"/>
    <property type="match status" value="1"/>
</dbReference>
<evidence type="ECO:0000313" key="7">
    <source>
        <dbReference type="Proteomes" id="UP000030518"/>
    </source>
</evidence>
<dbReference type="CDD" id="cd03801">
    <property type="entry name" value="GT4_PimA-like"/>
    <property type="match status" value="1"/>
</dbReference>
<feature type="region of interest" description="Disordered" evidence="4">
    <location>
        <begin position="368"/>
        <end position="388"/>
    </location>
</feature>
<dbReference type="eggNOG" id="COG0438">
    <property type="taxonomic scope" value="Bacteria"/>
</dbReference>
<keyword evidence="7" id="KW-1185">Reference proteome</keyword>
<feature type="domain" description="Glycosyltransferase subfamily 4-like N-terminal" evidence="5">
    <location>
        <begin position="29"/>
        <end position="163"/>
    </location>
</feature>
<organism evidence="6 7">
    <name type="scientific">Lysobacter dokdonensis DS-58</name>
    <dbReference type="NCBI Taxonomy" id="1300345"/>
    <lineage>
        <taxon>Bacteria</taxon>
        <taxon>Pseudomonadati</taxon>
        <taxon>Pseudomonadota</taxon>
        <taxon>Gammaproteobacteria</taxon>
        <taxon>Lysobacterales</taxon>
        <taxon>Lysobacteraceae</taxon>
        <taxon>Noviluteimonas</taxon>
    </lineage>
</organism>
<dbReference type="Pfam" id="PF13439">
    <property type="entry name" value="Glyco_transf_4"/>
    <property type="match status" value="1"/>
</dbReference>
<protein>
    <submittedName>
        <fullName evidence="6">Glycosyl transferase</fullName>
    </submittedName>
</protein>
<dbReference type="GO" id="GO:0016757">
    <property type="term" value="F:glycosyltransferase activity"/>
    <property type="evidence" value="ECO:0007669"/>
    <property type="project" value="UniProtKB-KW"/>
</dbReference>
<comment type="caution">
    <text evidence="6">The sequence shown here is derived from an EMBL/GenBank/DDBJ whole genome shotgun (WGS) entry which is preliminary data.</text>
</comment>
<reference evidence="6 7" key="1">
    <citation type="submission" date="2014-09" db="EMBL/GenBank/DDBJ databases">
        <title>Genome sequences of Lysobacter dokdonensis DS-58.</title>
        <authorList>
            <person name="Kim J.F."/>
            <person name="Kwak M.-J."/>
        </authorList>
    </citation>
    <scope>NUCLEOTIDE SEQUENCE [LARGE SCALE GENOMIC DNA]</scope>
    <source>
        <strain evidence="6 7">DS-58</strain>
    </source>
</reference>
<comment type="similarity">
    <text evidence="1">Belongs to the glycosyltransferase group 1 family. Glycosyltransferase 4 subfamily.</text>
</comment>
<dbReference type="Gene3D" id="3.40.50.2000">
    <property type="entry name" value="Glycogen Phosphorylase B"/>
    <property type="match status" value="2"/>
</dbReference>
<dbReference type="STRING" id="1300345.LF41_318"/>
<dbReference type="InterPro" id="IPR028098">
    <property type="entry name" value="Glyco_trans_4-like_N"/>
</dbReference>
<dbReference type="SUPFAM" id="SSF53756">
    <property type="entry name" value="UDP-Glycosyltransferase/glycogen phosphorylase"/>
    <property type="match status" value="1"/>
</dbReference>
<dbReference type="Proteomes" id="UP000030518">
    <property type="component" value="Unassembled WGS sequence"/>
</dbReference>
<sequence length="388" mass="42978">MFIAHEASRTGAPLLLLQFLRWLKAHESCAIDVLLLRGGELEGDFAEVATVLHPRIEMPPRLRGMDRVRERLGLIRDDARGDEARYDLVVGNTVLALPHLERYQHAGMPTLLWVHELDYAVGELTDARFPYLCRHVDRFLVVSEAVAMMLRARGIAAPIDVVHGFAKPVGSIDDAVHVRRQLGIAADAFVVGACGTIEWRKGVDLFLQIARDLAWRCDDIHFLWVGGGSESELRRIRHDLARMEIGGRVTFSGPQVQADAYLSAMDVFALTSREDPFPLVCLEAARLEKPIVCFANAGGAVELVEDDAGVIVPYADTHAFAAALLRYRGDRTAAWLAGKTARAKVEARYTMERACTRIRQVFDDAAHDGARTRRATPRPAVESCAMPP</sequence>
<evidence type="ECO:0000259" key="5">
    <source>
        <dbReference type="Pfam" id="PF13439"/>
    </source>
</evidence>
<dbReference type="AlphaFoldDB" id="A0A0A2WKJ0"/>